<feature type="chain" id="PRO_5020459710" evidence="1">
    <location>
        <begin position="35"/>
        <end position="567"/>
    </location>
</feature>
<protein>
    <submittedName>
        <fullName evidence="2">DUF885 domain-containing protein</fullName>
    </submittedName>
</protein>
<dbReference type="InterPro" id="IPR010281">
    <property type="entry name" value="DUF885"/>
</dbReference>
<dbReference type="PANTHER" id="PTHR33361:SF15">
    <property type="entry name" value="DUF885 FAMILY LIPOPROTEIN"/>
    <property type="match status" value="1"/>
</dbReference>
<evidence type="ECO:0000313" key="3">
    <source>
        <dbReference type="Proteomes" id="UP000309138"/>
    </source>
</evidence>
<dbReference type="Pfam" id="PF05960">
    <property type="entry name" value="DUF885"/>
    <property type="match status" value="1"/>
</dbReference>
<comment type="caution">
    <text evidence="2">The sequence shown here is derived from an EMBL/GenBank/DDBJ whole genome shotgun (WGS) entry which is preliminary data.</text>
</comment>
<keyword evidence="3" id="KW-1185">Reference proteome</keyword>
<proteinExistence type="predicted"/>
<dbReference type="OrthoDB" id="9769898at2"/>
<reference evidence="2 3" key="1">
    <citation type="submission" date="2019-04" db="EMBL/GenBank/DDBJ databases">
        <authorList>
            <person name="Yang Y."/>
            <person name="Wei D."/>
        </authorList>
    </citation>
    <scope>NUCLEOTIDE SEQUENCE [LARGE SCALE GENOMIC DNA]</scope>
    <source>
        <strain evidence="2 3">L-1-4w-11</strain>
    </source>
</reference>
<dbReference type="PANTHER" id="PTHR33361">
    <property type="entry name" value="GLR0591 PROTEIN"/>
    <property type="match status" value="1"/>
</dbReference>
<organism evidence="2 3">
    <name type="scientific">Sphingomonas baiyangensis</name>
    <dbReference type="NCBI Taxonomy" id="2572576"/>
    <lineage>
        <taxon>Bacteria</taxon>
        <taxon>Pseudomonadati</taxon>
        <taxon>Pseudomonadota</taxon>
        <taxon>Alphaproteobacteria</taxon>
        <taxon>Sphingomonadales</taxon>
        <taxon>Sphingomonadaceae</taxon>
        <taxon>Sphingomonas</taxon>
    </lineage>
</organism>
<dbReference type="AlphaFoldDB" id="A0A4U1L534"/>
<feature type="signal peptide" evidence="1">
    <location>
        <begin position="1"/>
        <end position="34"/>
    </location>
</feature>
<accession>A0A4U1L534</accession>
<evidence type="ECO:0000313" key="2">
    <source>
        <dbReference type="EMBL" id="TKD51674.1"/>
    </source>
</evidence>
<gene>
    <name evidence="2" type="ORF">FBR43_13600</name>
</gene>
<name>A0A4U1L534_9SPHN</name>
<evidence type="ECO:0000256" key="1">
    <source>
        <dbReference type="SAM" id="SignalP"/>
    </source>
</evidence>
<keyword evidence="1" id="KW-0732">Signal</keyword>
<dbReference type="EMBL" id="SWKR01000002">
    <property type="protein sequence ID" value="TKD51674.1"/>
    <property type="molecule type" value="Genomic_DNA"/>
</dbReference>
<sequence length="567" mass="64854">MPRVPGGISQPMFRLLFCLALLCVLNLAPLPASAQGSPNASTLAAVIEEALAIGEGEPGTPQHEAAAAAYRAVLDKAKAIDRDRLSLDDQVDHELLVAHVRTRLFEIETLRLHEVNPASVFALEQTNRLFLRPGALPDSAVEKAVGELRRLPAVLSRARQNLRNPARTWTENAIYQAYYARLLLRDEVPNAIVDSPDLKRELVAAAGEALAAVDGFERWLKNDLLPRSTRSPAWKPEEIEFYQLVQEQLDEYKVDDMLRIAEEEERILLGEMRELARQIHPSGDLRTAWEVMKSEAPPWEHVIPMAQRYVDMMSAWLRGPGAHIVTIPDYIDYGARLSPPMSRRILSFGGATGGPTIAGRQSGYYILTPLEDILTPAERASRIKAYNPYWTHVISYHEWLGHNVQIAARNEHATRPMRRAFRSAYFSQAWSFYLERLMEEEGYYKTLPYMEELKTLMARRQMRMWRVQRILTKLRMAKGEMTFDEAVTAYVEKIGMEPTNALIEVQRDSQTPASPGREIIGERAIVKLRDEYKRRMGEHYSMKRFHDTLLTYGDLPFKQIRRLMFED</sequence>
<dbReference type="Proteomes" id="UP000309138">
    <property type="component" value="Unassembled WGS sequence"/>
</dbReference>